<dbReference type="RefSeq" id="WP_338246656.1">
    <property type="nucleotide sequence ID" value="NZ_BSRI01000001.1"/>
</dbReference>
<comment type="caution">
    <text evidence="2">The sequence shown here is derived from an EMBL/GenBank/DDBJ whole genome shotgun (WGS) entry which is preliminary data.</text>
</comment>
<protein>
    <recommendedName>
        <fullName evidence="4">ABC transporter permease</fullName>
    </recommendedName>
</protein>
<keyword evidence="1" id="KW-0472">Membrane</keyword>
<feature type="transmembrane region" description="Helical" evidence="1">
    <location>
        <begin position="21"/>
        <end position="45"/>
    </location>
</feature>
<evidence type="ECO:0000256" key="1">
    <source>
        <dbReference type="SAM" id="Phobius"/>
    </source>
</evidence>
<keyword evidence="1" id="KW-1133">Transmembrane helix</keyword>
<feature type="transmembrane region" description="Helical" evidence="1">
    <location>
        <begin position="113"/>
        <end position="141"/>
    </location>
</feature>
<sequence length="273" mass="29374">MTLLTPIVRAFRSELLKCRRWSMVAGTGIMLVVSAFFAYLTFHQITSGVTGQEVDPLTHAFSTSLGLITVVGQARSFIIVVSLIMITVNLAAEWSQGTWRNLLVREPRRLPLLVGKMLALLLFVLGSMTLALVASSALILVTAGAQGVQTAAWTSVSGISAWFAFFGNEVLCLIGICLLGMLIAILTRSTGIAVGVALAYVLVPEGIIAMVWQEGSRWFPIRTFNFLPGSVFPADVGPIPPQGYTAALLTALVWMAVIVAGSFIAFRWQDINA</sequence>
<organism evidence="2 3">
    <name type="scientific">Dictyobacter halimunensis</name>
    <dbReference type="NCBI Taxonomy" id="3026934"/>
    <lineage>
        <taxon>Bacteria</taxon>
        <taxon>Bacillati</taxon>
        <taxon>Chloroflexota</taxon>
        <taxon>Ktedonobacteria</taxon>
        <taxon>Ktedonobacterales</taxon>
        <taxon>Dictyobacteraceae</taxon>
        <taxon>Dictyobacter</taxon>
    </lineage>
</organism>
<proteinExistence type="predicted"/>
<accession>A0ABQ6FI13</accession>
<dbReference type="PANTHER" id="PTHR37305:SF1">
    <property type="entry name" value="MEMBRANE PROTEIN"/>
    <property type="match status" value="1"/>
</dbReference>
<name>A0ABQ6FI13_9CHLR</name>
<dbReference type="Pfam" id="PF12730">
    <property type="entry name" value="ABC2_membrane_4"/>
    <property type="match status" value="1"/>
</dbReference>
<keyword evidence="3" id="KW-1185">Reference proteome</keyword>
<evidence type="ECO:0000313" key="2">
    <source>
        <dbReference type="EMBL" id="GLV53209.1"/>
    </source>
</evidence>
<reference evidence="2 3" key="1">
    <citation type="submission" date="2023-02" db="EMBL/GenBank/DDBJ databases">
        <title>Dictyobacter halimunensis sp. nov., a new member of the class Ktedonobacteria from forest soil in a geothermal area.</title>
        <authorList>
            <person name="Rachmania M.K."/>
            <person name="Ningsih F."/>
            <person name="Sakai Y."/>
            <person name="Yabe S."/>
            <person name="Yokota A."/>
            <person name="Sjamsuridzal W."/>
        </authorList>
    </citation>
    <scope>NUCLEOTIDE SEQUENCE [LARGE SCALE GENOMIC DNA]</scope>
    <source>
        <strain evidence="2 3">S3.2.2.5</strain>
    </source>
</reference>
<feature type="transmembrane region" description="Helical" evidence="1">
    <location>
        <begin position="65"/>
        <end position="92"/>
    </location>
</feature>
<feature type="transmembrane region" description="Helical" evidence="1">
    <location>
        <begin position="161"/>
        <end position="185"/>
    </location>
</feature>
<dbReference type="PANTHER" id="PTHR37305">
    <property type="entry name" value="INTEGRAL MEMBRANE PROTEIN-RELATED"/>
    <property type="match status" value="1"/>
</dbReference>
<keyword evidence="1" id="KW-0812">Transmembrane</keyword>
<feature type="transmembrane region" description="Helical" evidence="1">
    <location>
        <begin position="192"/>
        <end position="212"/>
    </location>
</feature>
<evidence type="ECO:0000313" key="3">
    <source>
        <dbReference type="Proteomes" id="UP001344906"/>
    </source>
</evidence>
<feature type="transmembrane region" description="Helical" evidence="1">
    <location>
        <begin position="244"/>
        <end position="266"/>
    </location>
</feature>
<dbReference type="Proteomes" id="UP001344906">
    <property type="component" value="Unassembled WGS sequence"/>
</dbReference>
<dbReference type="EMBL" id="BSRI01000001">
    <property type="protein sequence ID" value="GLV53209.1"/>
    <property type="molecule type" value="Genomic_DNA"/>
</dbReference>
<evidence type="ECO:0008006" key="4">
    <source>
        <dbReference type="Google" id="ProtNLM"/>
    </source>
</evidence>
<gene>
    <name evidence="2" type="ORF">KDH_00640</name>
</gene>